<organism evidence="2 3">
    <name type="scientific">Iphiclides podalirius</name>
    <name type="common">scarce swallowtail</name>
    <dbReference type="NCBI Taxonomy" id="110791"/>
    <lineage>
        <taxon>Eukaryota</taxon>
        <taxon>Metazoa</taxon>
        <taxon>Ecdysozoa</taxon>
        <taxon>Arthropoda</taxon>
        <taxon>Hexapoda</taxon>
        <taxon>Insecta</taxon>
        <taxon>Pterygota</taxon>
        <taxon>Neoptera</taxon>
        <taxon>Endopterygota</taxon>
        <taxon>Lepidoptera</taxon>
        <taxon>Glossata</taxon>
        <taxon>Ditrysia</taxon>
        <taxon>Papilionoidea</taxon>
        <taxon>Papilionidae</taxon>
        <taxon>Papilioninae</taxon>
        <taxon>Iphiclides</taxon>
    </lineage>
</organism>
<gene>
    <name evidence="2" type="ORF">IPOD504_LOCUS2841</name>
</gene>
<evidence type="ECO:0000313" key="2">
    <source>
        <dbReference type="EMBL" id="CAH2040843.1"/>
    </source>
</evidence>
<proteinExistence type="predicted"/>
<reference evidence="2" key="1">
    <citation type="submission" date="2022-03" db="EMBL/GenBank/DDBJ databases">
        <authorList>
            <person name="Martin H S."/>
        </authorList>
    </citation>
    <scope>NUCLEOTIDE SEQUENCE</scope>
</reference>
<protein>
    <submittedName>
        <fullName evidence="2">Uncharacterized protein</fullName>
    </submittedName>
</protein>
<evidence type="ECO:0000256" key="1">
    <source>
        <dbReference type="SAM" id="SignalP"/>
    </source>
</evidence>
<feature type="chain" id="PRO_5045629795" evidence="1">
    <location>
        <begin position="18"/>
        <end position="89"/>
    </location>
</feature>
<feature type="non-terminal residue" evidence="2">
    <location>
        <position position="89"/>
    </location>
</feature>
<dbReference type="Proteomes" id="UP000837857">
    <property type="component" value="Chromosome 12"/>
</dbReference>
<evidence type="ECO:0000313" key="3">
    <source>
        <dbReference type="Proteomes" id="UP000837857"/>
    </source>
</evidence>
<name>A0ABN8HWP4_9NEOP</name>
<dbReference type="EMBL" id="OW152824">
    <property type="protein sequence ID" value="CAH2040843.1"/>
    <property type="molecule type" value="Genomic_DNA"/>
</dbReference>
<feature type="signal peptide" evidence="1">
    <location>
        <begin position="1"/>
        <end position="17"/>
    </location>
</feature>
<keyword evidence="1" id="KW-0732">Signal</keyword>
<sequence>MWATISIFVMVIFYVAAFEFSMSPEMPQYIKKALHQKSRYKIPPKQKVLTLKNLTISDVLDRIKAMTQSLNQHARKNGYKVDYKFRILS</sequence>
<keyword evidence="3" id="KW-1185">Reference proteome</keyword>
<accession>A0ABN8HWP4</accession>